<dbReference type="Gene3D" id="3.40.50.150">
    <property type="entry name" value="Vaccinia Virus protein VP39"/>
    <property type="match status" value="1"/>
</dbReference>
<dbReference type="Proteomes" id="UP001194746">
    <property type="component" value="Unassembled WGS sequence"/>
</dbReference>
<dbReference type="InterPro" id="IPR029063">
    <property type="entry name" value="SAM-dependent_MTases_sf"/>
</dbReference>
<dbReference type="GO" id="GO:0005829">
    <property type="term" value="C:cytosol"/>
    <property type="evidence" value="ECO:0007669"/>
    <property type="project" value="TreeGrafter"/>
</dbReference>
<gene>
    <name evidence="1" type="ORF">FE257_008309</name>
</gene>
<proteinExistence type="predicted"/>
<name>A0AAD4GSQ3_ASPNN</name>
<dbReference type="AlphaFoldDB" id="A0AAD4GSQ3"/>
<comment type="caution">
    <text evidence="1">The sequence shown here is derived from an EMBL/GenBank/DDBJ whole genome shotgun (WGS) entry which is preliminary data.</text>
</comment>
<sequence length="363" mass="39808">MVYYLRFLKPPRIQHQKPGSVSITTLVCITTDLGDAFLAEDVDLLVTLALHTTEKVLYQKPIKWTAGKREIPISLGPFSAQLSKQALVLGVAACDPRRPRAPCPDPLLGESGIPLVVSGWSAPFGGSEPLAAEKLIERRFGPSDRIDLRIWEETGNSLARHIWDAAIASVIYIQQIVSGESAVTAPLLQGLLQTQRGTPLNVVELGSGCGIVGIALAQLLPQSSIVLTDLPEVEDIINQNISVSKQTRSSKIDFQTLDWDEKLPDNIRDCPIDLILVSDCTYNADSLPALVSILDKLIQASPAAIILVALKRRHDSEIVFFDLMDSVNLKTLHKGSMQLPSQHDSLDQIEFHCYGRAERRTTP</sequence>
<evidence type="ECO:0000313" key="1">
    <source>
        <dbReference type="EMBL" id="KAF9888734.1"/>
    </source>
</evidence>
<accession>A0AAD4GSQ3</accession>
<dbReference type="SUPFAM" id="SSF53335">
    <property type="entry name" value="S-adenosyl-L-methionine-dependent methyltransferases"/>
    <property type="match status" value="1"/>
</dbReference>
<dbReference type="GO" id="GO:0008757">
    <property type="term" value="F:S-adenosylmethionine-dependent methyltransferase activity"/>
    <property type="evidence" value="ECO:0007669"/>
    <property type="project" value="UniProtKB-ARBA"/>
</dbReference>
<dbReference type="PANTHER" id="PTHR14614:SF132">
    <property type="entry name" value="PROTEIN-LYSINE METHYLTRANSFERASE C42C1.13"/>
    <property type="match status" value="1"/>
</dbReference>
<evidence type="ECO:0008006" key="3">
    <source>
        <dbReference type="Google" id="ProtNLM"/>
    </source>
</evidence>
<evidence type="ECO:0000313" key="2">
    <source>
        <dbReference type="Proteomes" id="UP001194746"/>
    </source>
</evidence>
<dbReference type="InterPro" id="IPR019410">
    <property type="entry name" value="Methyltransf_16"/>
</dbReference>
<dbReference type="PANTHER" id="PTHR14614">
    <property type="entry name" value="HEPATOCELLULAR CARCINOMA-ASSOCIATED ANTIGEN"/>
    <property type="match status" value="1"/>
</dbReference>
<keyword evidence="2" id="KW-1185">Reference proteome</keyword>
<protein>
    <recommendedName>
        <fullName evidence="3">Methyltransferase-domain-containing protein</fullName>
    </recommendedName>
</protein>
<dbReference type="Pfam" id="PF10294">
    <property type="entry name" value="Methyltransf_16"/>
    <property type="match status" value="1"/>
</dbReference>
<reference evidence="1" key="2">
    <citation type="submission" date="2020-02" db="EMBL/GenBank/DDBJ databases">
        <authorList>
            <person name="Gilchrist C.L.M."/>
            <person name="Chooi Y.-H."/>
        </authorList>
    </citation>
    <scope>NUCLEOTIDE SEQUENCE</scope>
    <source>
        <strain evidence="1">MST-FP2251</strain>
    </source>
</reference>
<organism evidence="1 2">
    <name type="scientific">Aspergillus nanangensis</name>
    <dbReference type="NCBI Taxonomy" id="2582783"/>
    <lineage>
        <taxon>Eukaryota</taxon>
        <taxon>Fungi</taxon>
        <taxon>Dikarya</taxon>
        <taxon>Ascomycota</taxon>
        <taxon>Pezizomycotina</taxon>
        <taxon>Eurotiomycetes</taxon>
        <taxon>Eurotiomycetidae</taxon>
        <taxon>Eurotiales</taxon>
        <taxon>Aspergillaceae</taxon>
        <taxon>Aspergillus</taxon>
        <taxon>Aspergillus subgen. Circumdati</taxon>
    </lineage>
</organism>
<reference evidence="1" key="1">
    <citation type="journal article" date="2019" name="Beilstein J. Org. Chem.">
        <title>Nanangenines: drimane sesquiterpenoids as the dominant metabolite cohort of a novel Australian fungus, Aspergillus nanangensis.</title>
        <authorList>
            <person name="Lacey H.J."/>
            <person name="Gilchrist C.L.M."/>
            <person name="Crombie A."/>
            <person name="Kalaitzis J.A."/>
            <person name="Vuong D."/>
            <person name="Rutledge P.J."/>
            <person name="Turner P."/>
            <person name="Pitt J.I."/>
            <person name="Lacey E."/>
            <person name="Chooi Y.H."/>
            <person name="Piggott A.M."/>
        </authorList>
    </citation>
    <scope>NUCLEOTIDE SEQUENCE</scope>
    <source>
        <strain evidence="1">MST-FP2251</strain>
    </source>
</reference>
<dbReference type="EMBL" id="VCAU01000043">
    <property type="protein sequence ID" value="KAF9888734.1"/>
    <property type="molecule type" value="Genomic_DNA"/>
</dbReference>